<protein>
    <submittedName>
        <fullName evidence="2">Uncharacterized protein</fullName>
    </submittedName>
</protein>
<proteinExistence type="predicted"/>
<evidence type="ECO:0000256" key="1">
    <source>
        <dbReference type="SAM" id="Phobius"/>
    </source>
</evidence>
<keyword evidence="1" id="KW-0812">Transmembrane</keyword>
<reference evidence="2" key="2">
    <citation type="submission" date="2020-07" db="EMBL/GenBank/DDBJ databases">
        <authorList>
            <person name="Vera ALvarez R."/>
            <person name="Arias-Moreno D.M."/>
            <person name="Jimenez-Jacinto V."/>
            <person name="Jimenez-Bremont J.F."/>
            <person name="Swaminathan K."/>
            <person name="Moose S.P."/>
            <person name="Guerrero-Gonzalez M.L."/>
            <person name="Marino-Ramirez L."/>
            <person name="Landsman D."/>
            <person name="Rodriguez-Kessler M."/>
            <person name="Delgado-Sanchez P."/>
        </authorList>
    </citation>
    <scope>NUCLEOTIDE SEQUENCE</scope>
    <source>
        <tissue evidence="2">Cladode</tissue>
    </source>
</reference>
<dbReference type="EMBL" id="GISG01109232">
    <property type="protein sequence ID" value="MBA4638377.1"/>
    <property type="molecule type" value="Transcribed_RNA"/>
</dbReference>
<name>A0A7C8ZB45_OPUST</name>
<dbReference type="AlphaFoldDB" id="A0A7C8ZB45"/>
<keyword evidence="1" id="KW-1133">Transmembrane helix</keyword>
<organism evidence="2">
    <name type="scientific">Opuntia streptacantha</name>
    <name type="common">Prickly pear cactus</name>
    <name type="synonym">Opuntia cardona</name>
    <dbReference type="NCBI Taxonomy" id="393608"/>
    <lineage>
        <taxon>Eukaryota</taxon>
        <taxon>Viridiplantae</taxon>
        <taxon>Streptophyta</taxon>
        <taxon>Embryophyta</taxon>
        <taxon>Tracheophyta</taxon>
        <taxon>Spermatophyta</taxon>
        <taxon>Magnoliopsida</taxon>
        <taxon>eudicotyledons</taxon>
        <taxon>Gunneridae</taxon>
        <taxon>Pentapetalae</taxon>
        <taxon>Caryophyllales</taxon>
        <taxon>Cactineae</taxon>
        <taxon>Cactaceae</taxon>
        <taxon>Opuntioideae</taxon>
        <taxon>Opuntia</taxon>
    </lineage>
</organism>
<feature type="transmembrane region" description="Helical" evidence="1">
    <location>
        <begin position="35"/>
        <end position="55"/>
    </location>
</feature>
<keyword evidence="1" id="KW-0472">Membrane</keyword>
<sequence length="102" mass="11644">MGRRSGNVISAPRNMLFNLTGKLTLRFVALGNTDVIVALSSPGMIYYTMLYRFILRIWVISKSSKPINIMVINNYFTTITIPRKSLLVGRGLLRSRYVEPYL</sequence>
<reference evidence="2" key="1">
    <citation type="journal article" date="2013" name="J. Plant Res.">
        <title>Effect of fungi and light on seed germination of three Opuntia species from semiarid lands of central Mexico.</title>
        <authorList>
            <person name="Delgado-Sanchez P."/>
            <person name="Jimenez-Bremont J.F."/>
            <person name="Guerrero-Gonzalez Mde L."/>
            <person name="Flores J."/>
        </authorList>
    </citation>
    <scope>NUCLEOTIDE SEQUENCE</scope>
    <source>
        <tissue evidence="2">Cladode</tissue>
    </source>
</reference>
<accession>A0A7C8ZB45</accession>
<evidence type="ECO:0000313" key="2">
    <source>
        <dbReference type="EMBL" id="MBA4638377.1"/>
    </source>
</evidence>